<name>A0A285RS12_9HYPH</name>
<feature type="transmembrane region" description="Helical" evidence="2">
    <location>
        <begin position="41"/>
        <end position="63"/>
    </location>
</feature>
<proteinExistence type="predicted"/>
<sequence length="325" mass="34389">MAKDAASRGGAQPEKSILPPLVRGAAGPGASALAAMNRRRLFARMLILLAIGSGLAAGALLFLRAPEEAPPPAEVGPPDPFAGLSPRVRARLLDEAPDAALDQPAAFKRVFGGDPRDLCEAISALGVPMSEWRLDPFVAGFWYCVSDLAVIGRATPDGARSSLFVNLRGQSQGALNTVRIKLNGDNPQTAPAARAALLRVLDAVGERYGWPWPAEFRAAIEQGGEVELEQFGMRLRVLPEDAQLTGDAAAVVRLNVIIDFPVVDLVAPAELFAPFAWEEEAGGRRRNRPVGGATLRTPPSGDIIFSAPEEETEGERPPLSGREGG</sequence>
<dbReference type="Proteomes" id="UP000219331">
    <property type="component" value="Unassembled WGS sequence"/>
</dbReference>
<protein>
    <submittedName>
        <fullName evidence="3">Uncharacterized protein</fullName>
    </submittedName>
</protein>
<evidence type="ECO:0000256" key="1">
    <source>
        <dbReference type="SAM" id="MobiDB-lite"/>
    </source>
</evidence>
<dbReference type="AlphaFoldDB" id="A0A285RS12"/>
<reference evidence="3 4" key="1">
    <citation type="submission" date="2017-08" db="EMBL/GenBank/DDBJ databases">
        <authorList>
            <person name="de Groot N.N."/>
        </authorList>
    </citation>
    <scope>NUCLEOTIDE SEQUENCE [LARGE SCALE GENOMIC DNA]</scope>
    <source>
        <strain evidence="3 4">USBA 352</strain>
    </source>
</reference>
<evidence type="ECO:0000256" key="2">
    <source>
        <dbReference type="SAM" id="Phobius"/>
    </source>
</evidence>
<keyword evidence="4" id="KW-1185">Reference proteome</keyword>
<evidence type="ECO:0000313" key="3">
    <source>
        <dbReference type="EMBL" id="SOB96654.1"/>
    </source>
</evidence>
<dbReference type="OrthoDB" id="7678303at2"/>
<dbReference type="Pfam" id="PF19495">
    <property type="entry name" value="DUF6030"/>
    <property type="match status" value="1"/>
</dbReference>
<keyword evidence="2" id="KW-1133">Transmembrane helix</keyword>
<dbReference type="RefSeq" id="WP_097174043.1">
    <property type="nucleotide sequence ID" value="NZ_OBML01000002.1"/>
</dbReference>
<accession>A0A285RS12</accession>
<dbReference type="EMBL" id="OBML01000002">
    <property type="protein sequence ID" value="SOB96654.1"/>
    <property type="molecule type" value="Genomic_DNA"/>
</dbReference>
<organism evidence="3 4">
    <name type="scientific">Stappia indica</name>
    <dbReference type="NCBI Taxonomy" id="538381"/>
    <lineage>
        <taxon>Bacteria</taxon>
        <taxon>Pseudomonadati</taxon>
        <taxon>Pseudomonadota</taxon>
        <taxon>Alphaproteobacteria</taxon>
        <taxon>Hyphomicrobiales</taxon>
        <taxon>Stappiaceae</taxon>
        <taxon>Stappia</taxon>
    </lineage>
</organism>
<feature type="region of interest" description="Disordered" evidence="1">
    <location>
        <begin position="283"/>
        <end position="325"/>
    </location>
</feature>
<gene>
    <name evidence="3" type="ORF">SAMN05421512_102273</name>
</gene>
<dbReference type="InterPro" id="IPR046071">
    <property type="entry name" value="DUF6030"/>
</dbReference>
<evidence type="ECO:0000313" key="4">
    <source>
        <dbReference type="Proteomes" id="UP000219331"/>
    </source>
</evidence>
<keyword evidence="2" id="KW-0812">Transmembrane</keyword>
<keyword evidence="2" id="KW-0472">Membrane</keyword>
<feature type="region of interest" description="Disordered" evidence="1">
    <location>
        <begin position="1"/>
        <end position="20"/>
    </location>
</feature>